<accession>A0A6P1ZLY0</accession>
<evidence type="ECO:0000313" key="4">
    <source>
        <dbReference type="EMBL" id="TVM36782.1"/>
    </source>
</evidence>
<reference evidence="4 5" key="1">
    <citation type="submission" date="2018-06" db="EMBL/GenBank/DDBJ databases">
        <title>Complete genome of Desulfovibrio marinus P48SEP.</title>
        <authorList>
            <person name="Crispim J.S."/>
            <person name="Vidigal P.M.P."/>
            <person name="Silva L.C.F."/>
            <person name="Araujo L.C."/>
            <person name="Laguardia C.N."/>
            <person name="Dias R.S."/>
            <person name="Sousa M.P."/>
            <person name="Paula S.O."/>
            <person name="Silva C."/>
        </authorList>
    </citation>
    <scope>NUCLEOTIDE SEQUENCE [LARGE SCALE GENOMIC DNA]</scope>
    <source>
        <strain evidence="4 5">P48SEP</strain>
    </source>
</reference>
<dbReference type="CDD" id="cd07012">
    <property type="entry name" value="PBP2_Bug_TTT"/>
    <property type="match status" value="1"/>
</dbReference>
<gene>
    <name evidence="4" type="ORF">DQK91_02360</name>
    <name evidence="3" type="ORF">E8L03_07550</name>
</gene>
<sequence>MKALLRVFLLAASVLMLCSPAMADYPERTVTLIVPFSAGGGTDSVARVFAPLLADALDANVIVKNVDGASGTLGTAEAAKAKPDGYTLGFIPIGPMTCQPNLRNLPYSIDSFDAIANVTLSPVLFYTAKSAKWNSMQEVIADLKANPGKYLYGSSGPGGMPHVALAATMEALGVDVKHMPDKGTGPAMKSLASGVIQFYADTPPILQQYDVKALAAFTEERIPSLPDVPTMKELGYDLQFSVWRGIFAPKGTSPEIIEKVAAASKKAVESPKFQEMAKKLKTDPKYMGPQEFSKFVASEFTKNGKILESAGLKK</sequence>
<organism evidence="4 5">
    <name type="scientific">Oceanidesulfovibrio marinus</name>
    <dbReference type="NCBI Taxonomy" id="370038"/>
    <lineage>
        <taxon>Bacteria</taxon>
        <taxon>Pseudomonadati</taxon>
        <taxon>Thermodesulfobacteriota</taxon>
        <taxon>Desulfovibrionia</taxon>
        <taxon>Desulfovibrionales</taxon>
        <taxon>Desulfovibrionaceae</taxon>
        <taxon>Oceanidesulfovibrio</taxon>
    </lineage>
</organism>
<dbReference type="Pfam" id="PF03401">
    <property type="entry name" value="TctC"/>
    <property type="match status" value="1"/>
</dbReference>
<dbReference type="AlphaFoldDB" id="A0A6P1ZLY0"/>
<evidence type="ECO:0000313" key="6">
    <source>
        <dbReference type="Proteomes" id="UP000503251"/>
    </source>
</evidence>
<evidence type="ECO:0000256" key="2">
    <source>
        <dbReference type="SAM" id="SignalP"/>
    </source>
</evidence>
<dbReference type="Proteomes" id="UP000434052">
    <property type="component" value="Unassembled WGS sequence"/>
</dbReference>
<evidence type="ECO:0000313" key="3">
    <source>
        <dbReference type="EMBL" id="QJT08791.1"/>
    </source>
</evidence>
<comment type="similarity">
    <text evidence="1">Belongs to the UPF0065 (bug) family.</text>
</comment>
<dbReference type="EMBL" id="CP039543">
    <property type="protein sequence ID" value="QJT08791.1"/>
    <property type="molecule type" value="Genomic_DNA"/>
</dbReference>
<dbReference type="RefSeq" id="WP_144233833.1">
    <property type="nucleotide sequence ID" value="NZ_CP039543.1"/>
</dbReference>
<dbReference type="PIRSF" id="PIRSF017082">
    <property type="entry name" value="YflP"/>
    <property type="match status" value="1"/>
</dbReference>
<proteinExistence type="inferred from homology"/>
<protein>
    <submittedName>
        <fullName evidence="4">Tripartite tricarboxylate transporter substrate binding protein</fullName>
    </submittedName>
</protein>
<reference evidence="3 6" key="2">
    <citation type="submission" date="2019-04" db="EMBL/GenBank/DDBJ databases">
        <title>Isolation and culture of sulfate reducing bacteria from the cold seep of the South China Sea.</title>
        <authorList>
            <person name="Sun C."/>
            <person name="Liu R."/>
        </authorList>
    </citation>
    <scope>NUCLEOTIDE SEQUENCE [LARGE SCALE GENOMIC DNA]</scope>
    <source>
        <strain evidence="3 6">CS1</strain>
    </source>
</reference>
<feature type="signal peptide" evidence="2">
    <location>
        <begin position="1"/>
        <end position="23"/>
    </location>
</feature>
<evidence type="ECO:0000313" key="5">
    <source>
        <dbReference type="Proteomes" id="UP000434052"/>
    </source>
</evidence>
<feature type="chain" id="PRO_5030159430" evidence="2">
    <location>
        <begin position="24"/>
        <end position="314"/>
    </location>
</feature>
<dbReference type="InterPro" id="IPR042100">
    <property type="entry name" value="Bug_dom1"/>
</dbReference>
<keyword evidence="2" id="KW-0732">Signal</keyword>
<dbReference type="OrthoDB" id="8677378at2"/>
<dbReference type="Gene3D" id="3.40.190.150">
    <property type="entry name" value="Bordetella uptake gene, domain 1"/>
    <property type="match status" value="1"/>
</dbReference>
<keyword evidence="6" id="KW-1185">Reference proteome</keyword>
<dbReference type="Proteomes" id="UP000503251">
    <property type="component" value="Chromosome"/>
</dbReference>
<evidence type="ECO:0000256" key="1">
    <source>
        <dbReference type="ARBA" id="ARBA00006987"/>
    </source>
</evidence>
<dbReference type="PANTHER" id="PTHR42928">
    <property type="entry name" value="TRICARBOXYLATE-BINDING PROTEIN"/>
    <property type="match status" value="1"/>
</dbReference>
<dbReference type="Gene3D" id="3.40.190.10">
    <property type="entry name" value="Periplasmic binding protein-like II"/>
    <property type="match status" value="1"/>
</dbReference>
<name>A0A6P1ZLY0_9BACT</name>
<dbReference type="InterPro" id="IPR005064">
    <property type="entry name" value="BUG"/>
</dbReference>
<dbReference type="SUPFAM" id="SSF53850">
    <property type="entry name" value="Periplasmic binding protein-like II"/>
    <property type="match status" value="1"/>
</dbReference>
<dbReference type="PANTHER" id="PTHR42928:SF5">
    <property type="entry name" value="BLR1237 PROTEIN"/>
    <property type="match status" value="1"/>
</dbReference>
<dbReference type="EMBL" id="QMIF01000001">
    <property type="protein sequence ID" value="TVM36782.1"/>
    <property type="molecule type" value="Genomic_DNA"/>
</dbReference>